<proteinExistence type="predicted"/>
<name>A0A9X2IPW6_9BACI</name>
<dbReference type="InterPro" id="IPR020255">
    <property type="entry name" value="CsgA"/>
</dbReference>
<gene>
    <name evidence="1" type="ORF">M3202_20600</name>
</gene>
<accession>A0A9X2IPW6</accession>
<dbReference type="Proteomes" id="UP001139179">
    <property type="component" value="Unassembled WGS sequence"/>
</dbReference>
<keyword evidence="2" id="KW-1185">Reference proteome</keyword>
<protein>
    <submittedName>
        <fullName evidence="1">Sigma-G-dependent sporulation-specific acid-soluble spore protein CsgA</fullName>
    </submittedName>
</protein>
<evidence type="ECO:0000313" key="1">
    <source>
        <dbReference type="EMBL" id="MCM3716449.1"/>
    </source>
</evidence>
<dbReference type="Pfam" id="PF17334">
    <property type="entry name" value="CsgA"/>
    <property type="match status" value="1"/>
</dbReference>
<dbReference type="AlphaFoldDB" id="A0A9X2IPW6"/>
<dbReference type="RefSeq" id="WP_251193662.1">
    <property type="nucleotide sequence ID" value="NZ_JAMBOL010000038.1"/>
</dbReference>
<dbReference type="EMBL" id="JAMBOL010000038">
    <property type="protein sequence ID" value="MCM3716449.1"/>
    <property type="molecule type" value="Genomic_DNA"/>
</dbReference>
<organism evidence="1 2">
    <name type="scientific">Halalkalibacter oceani</name>
    <dbReference type="NCBI Taxonomy" id="1653776"/>
    <lineage>
        <taxon>Bacteria</taxon>
        <taxon>Bacillati</taxon>
        <taxon>Bacillota</taxon>
        <taxon>Bacilli</taxon>
        <taxon>Bacillales</taxon>
        <taxon>Bacillaceae</taxon>
        <taxon>Halalkalibacter</taxon>
    </lineage>
</organism>
<comment type="caution">
    <text evidence="1">The sequence shown here is derived from an EMBL/GenBank/DDBJ whole genome shotgun (WGS) entry which is preliminary data.</text>
</comment>
<evidence type="ECO:0000313" key="2">
    <source>
        <dbReference type="Proteomes" id="UP001139179"/>
    </source>
</evidence>
<reference evidence="1" key="1">
    <citation type="submission" date="2022-05" db="EMBL/GenBank/DDBJ databases">
        <title>Comparative Genomics of Spacecraft Associated Microbes.</title>
        <authorList>
            <person name="Tran M.T."/>
            <person name="Wright A."/>
            <person name="Seuylemezian A."/>
            <person name="Eisen J."/>
            <person name="Coil D."/>
        </authorList>
    </citation>
    <scope>NUCLEOTIDE SEQUENCE</scope>
    <source>
        <strain evidence="1">214.1.1</strain>
    </source>
</reference>
<sequence>MDTNLAYLRESLSNHLENHPLCQHMYDKLEQSAYKDEEQFVRSLNEQETEILNLILRAEINYARQEEDQVREEQLIGVYELLI</sequence>